<dbReference type="RefSeq" id="WP_377334142.1">
    <property type="nucleotide sequence ID" value="NZ_JBHSGB010000010.1"/>
</dbReference>
<evidence type="ECO:0000259" key="1">
    <source>
        <dbReference type="Pfam" id="PF12973"/>
    </source>
</evidence>
<reference evidence="3" key="1">
    <citation type="journal article" date="2019" name="Int. J. Syst. Evol. Microbiol.">
        <title>The Global Catalogue of Microorganisms (GCM) 10K type strain sequencing project: providing services to taxonomists for standard genome sequencing and annotation.</title>
        <authorList>
            <consortium name="The Broad Institute Genomics Platform"/>
            <consortium name="The Broad Institute Genome Sequencing Center for Infectious Disease"/>
            <person name="Wu L."/>
            <person name="Ma J."/>
        </authorList>
    </citation>
    <scope>NUCLEOTIDE SEQUENCE [LARGE SCALE GENOMIC DNA]</scope>
    <source>
        <strain evidence="3">DT28</strain>
    </source>
</reference>
<keyword evidence="3" id="KW-1185">Reference proteome</keyword>
<feature type="domain" description="ChrR-like cupin" evidence="1">
    <location>
        <begin position="136"/>
        <end position="202"/>
    </location>
</feature>
<proteinExistence type="predicted"/>
<evidence type="ECO:0000313" key="2">
    <source>
        <dbReference type="EMBL" id="MFC4655652.1"/>
    </source>
</evidence>
<dbReference type="InterPro" id="IPR014710">
    <property type="entry name" value="RmlC-like_jellyroll"/>
</dbReference>
<dbReference type="Pfam" id="PF12973">
    <property type="entry name" value="Cupin_7"/>
    <property type="match status" value="1"/>
</dbReference>
<sequence length="225" mass="24434">MINHHPTEQMLTAFVAAELPVSLTAAVAVHAEMCSCCALRIEQLTQMQANRWLDAARPQSEEPDWSAETLDPELEQMLDAMVLDDAPAAEQKPKAKQIAVAGQQYQLPRALHSLPLGAFSQFGKLSRARFGLDEGALHSSLLYIQPGGGVPQHSHKGFELTLLLSGHFSDADGDYGPGDFILLDGSHTHQPVSATGCLCFTVADAPQRFTQGMNRLLNPIGNFIY</sequence>
<dbReference type="NCBIfam" id="TIGR02451">
    <property type="entry name" value="anti_sig_ChrR"/>
    <property type="match status" value="1"/>
</dbReference>
<dbReference type="InterPro" id="IPR012807">
    <property type="entry name" value="Anti-sigma_ChrR"/>
</dbReference>
<dbReference type="EMBL" id="JBHSGB010000010">
    <property type="protein sequence ID" value="MFC4655652.1"/>
    <property type="molecule type" value="Genomic_DNA"/>
</dbReference>
<organism evidence="2 3">
    <name type="scientific">Rheinheimera marina</name>
    <dbReference type="NCBI Taxonomy" id="1774958"/>
    <lineage>
        <taxon>Bacteria</taxon>
        <taxon>Pseudomonadati</taxon>
        <taxon>Pseudomonadota</taxon>
        <taxon>Gammaproteobacteria</taxon>
        <taxon>Chromatiales</taxon>
        <taxon>Chromatiaceae</taxon>
        <taxon>Rheinheimera</taxon>
    </lineage>
</organism>
<dbReference type="Proteomes" id="UP001595962">
    <property type="component" value="Unassembled WGS sequence"/>
</dbReference>
<evidence type="ECO:0000313" key="3">
    <source>
        <dbReference type="Proteomes" id="UP001595962"/>
    </source>
</evidence>
<gene>
    <name evidence="2" type="ORF">ACFO3I_11580</name>
</gene>
<dbReference type="InterPro" id="IPR011051">
    <property type="entry name" value="RmlC_Cupin_sf"/>
</dbReference>
<comment type="caution">
    <text evidence="2">The sequence shown here is derived from an EMBL/GenBank/DDBJ whole genome shotgun (WGS) entry which is preliminary data.</text>
</comment>
<dbReference type="Gene3D" id="2.60.120.10">
    <property type="entry name" value="Jelly Rolls"/>
    <property type="match status" value="1"/>
</dbReference>
<dbReference type="InterPro" id="IPR041916">
    <property type="entry name" value="Anti_sigma_zinc_sf"/>
</dbReference>
<name>A0ABV9JN25_9GAMM</name>
<protein>
    <submittedName>
        <fullName evidence="2">ChrR family anti-sigma-E factor</fullName>
    </submittedName>
</protein>
<dbReference type="Gene3D" id="1.10.10.1320">
    <property type="entry name" value="Anti-sigma factor, zinc-finger domain"/>
    <property type="match status" value="1"/>
</dbReference>
<dbReference type="InterPro" id="IPR025979">
    <property type="entry name" value="ChrR-like_cupin_dom"/>
</dbReference>
<accession>A0ABV9JN25</accession>
<dbReference type="CDD" id="cd20301">
    <property type="entry name" value="cupin_ChrR"/>
    <property type="match status" value="1"/>
</dbReference>
<dbReference type="SUPFAM" id="SSF51182">
    <property type="entry name" value="RmlC-like cupins"/>
    <property type="match status" value="1"/>
</dbReference>